<dbReference type="GO" id="GO:0032222">
    <property type="term" value="P:regulation of synaptic transmission, cholinergic"/>
    <property type="evidence" value="ECO:0007669"/>
    <property type="project" value="InterPro"/>
</dbReference>
<dbReference type="OrthoDB" id="428346at2759"/>
<keyword evidence="5" id="KW-1185">Reference proteome</keyword>
<comment type="caution">
    <text evidence="4">The sequence shown here is derived from an EMBL/GenBank/DDBJ whole genome shotgun (WGS) entry which is preliminary data.</text>
</comment>
<dbReference type="AlphaFoldDB" id="A0A2A2LYW8"/>
<proteinExistence type="predicted"/>
<sequence length="228" mass="24886">MKIFFPQLEGSYPSSRPSPRDSRMEHRSVGAVPFSFSSSPSFPSPSFIPSSSFSTSYRRISSSLLRCLLFVTLLHGVSSIGCFVCSSFDGENASCEDPFNSTTDLGSKERETASISSYHYPCLAVRKSRSGLFPADHCIKINGYRANNTSKTLVIRTCALDSGTLTADTEIVRISHCGHFKFEGHHYTGCVQSCETDGCNSAPSLLSPSLLILLCAFVPMFLFQLLTS</sequence>
<dbReference type="PANTHER" id="PTHR38332:SF1">
    <property type="entry name" value="RE49668P"/>
    <property type="match status" value="1"/>
</dbReference>
<evidence type="ECO:0000256" key="3">
    <source>
        <dbReference type="SAM" id="MobiDB-lite"/>
    </source>
</evidence>
<dbReference type="Pfam" id="PF17064">
    <property type="entry name" value="QVR"/>
    <property type="match status" value="1"/>
</dbReference>
<dbReference type="GO" id="GO:0030431">
    <property type="term" value="P:sleep"/>
    <property type="evidence" value="ECO:0007669"/>
    <property type="project" value="InterPro"/>
</dbReference>
<dbReference type="STRING" id="2018661.A0A2A2LYW8"/>
<evidence type="ECO:0000313" key="5">
    <source>
        <dbReference type="Proteomes" id="UP000218231"/>
    </source>
</evidence>
<gene>
    <name evidence="4" type="ORF">WR25_19240</name>
</gene>
<name>A0A2A2LYW8_9BILA</name>
<dbReference type="InterPro" id="IPR031424">
    <property type="entry name" value="QVR-like"/>
</dbReference>
<dbReference type="Proteomes" id="UP000218231">
    <property type="component" value="Unassembled WGS sequence"/>
</dbReference>
<keyword evidence="2" id="KW-0325">Glycoprotein</keyword>
<feature type="region of interest" description="Disordered" evidence="3">
    <location>
        <begin position="1"/>
        <end position="24"/>
    </location>
</feature>
<protein>
    <recommendedName>
        <fullName evidence="6">Protein sleepless</fullName>
    </recommendedName>
</protein>
<keyword evidence="1" id="KW-0732">Signal</keyword>
<evidence type="ECO:0008006" key="6">
    <source>
        <dbReference type="Google" id="ProtNLM"/>
    </source>
</evidence>
<dbReference type="EMBL" id="LIAE01006331">
    <property type="protein sequence ID" value="PAV91177.1"/>
    <property type="molecule type" value="Genomic_DNA"/>
</dbReference>
<organism evidence="4 5">
    <name type="scientific">Diploscapter pachys</name>
    <dbReference type="NCBI Taxonomy" id="2018661"/>
    <lineage>
        <taxon>Eukaryota</taxon>
        <taxon>Metazoa</taxon>
        <taxon>Ecdysozoa</taxon>
        <taxon>Nematoda</taxon>
        <taxon>Chromadorea</taxon>
        <taxon>Rhabditida</taxon>
        <taxon>Rhabditina</taxon>
        <taxon>Rhabditomorpha</taxon>
        <taxon>Rhabditoidea</taxon>
        <taxon>Rhabditidae</taxon>
        <taxon>Diploscapter</taxon>
    </lineage>
</organism>
<evidence type="ECO:0000256" key="2">
    <source>
        <dbReference type="ARBA" id="ARBA00023180"/>
    </source>
</evidence>
<accession>A0A2A2LYW8</accession>
<reference evidence="4 5" key="1">
    <citation type="journal article" date="2017" name="Curr. Biol.">
        <title>Genome architecture and evolution of a unichromosomal asexual nematode.</title>
        <authorList>
            <person name="Fradin H."/>
            <person name="Zegar C."/>
            <person name="Gutwein M."/>
            <person name="Lucas J."/>
            <person name="Kovtun M."/>
            <person name="Corcoran D."/>
            <person name="Baugh L.R."/>
            <person name="Kiontke K."/>
            <person name="Gunsalus K."/>
            <person name="Fitch D.H."/>
            <person name="Piano F."/>
        </authorList>
    </citation>
    <scope>NUCLEOTIDE SEQUENCE [LARGE SCALE GENOMIC DNA]</scope>
    <source>
        <strain evidence="4">PF1309</strain>
    </source>
</reference>
<evidence type="ECO:0000256" key="1">
    <source>
        <dbReference type="ARBA" id="ARBA00022729"/>
    </source>
</evidence>
<evidence type="ECO:0000313" key="4">
    <source>
        <dbReference type="EMBL" id="PAV91177.1"/>
    </source>
</evidence>
<dbReference type="PANTHER" id="PTHR38332">
    <property type="entry name" value="PROTEIN CBG11604"/>
    <property type="match status" value="1"/>
</dbReference>